<feature type="region of interest" description="Disordered" evidence="1">
    <location>
        <begin position="59"/>
        <end position="99"/>
    </location>
</feature>
<name>A0A0D9WC68_9ORYZ</name>
<evidence type="ECO:0000313" key="2">
    <source>
        <dbReference type="EnsemblPlants" id="LPERR05G01430.1"/>
    </source>
</evidence>
<accession>A0A0D9WC68</accession>
<reference evidence="2 3" key="1">
    <citation type="submission" date="2012-08" db="EMBL/GenBank/DDBJ databases">
        <title>Oryza genome evolution.</title>
        <authorList>
            <person name="Wing R.A."/>
        </authorList>
    </citation>
    <scope>NUCLEOTIDE SEQUENCE</scope>
</reference>
<feature type="compositionally biased region" description="Gly residues" evidence="1">
    <location>
        <begin position="7"/>
        <end position="16"/>
    </location>
</feature>
<dbReference type="Gramene" id="LPERR05G01430.1">
    <property type="protein sequence ID" value="LPERR05G01430.1"/>
    <property type="gene ID" value="LPERR05G01430"/>
</dbReference>
<protein>
    <submittedName>
        <fullName evidence="2">Uncharacterized protein</fullName>
    </submittedName>
</protein>
<evidence type="ECO:0000313" key="3">
    <source>
        <dbReference type="Proteomes" id="UP000032180"/>
    </source>
</evidence>
<reference evidence="2" key="3">
    <citation type="submission" date="2015-04" db="UniProtKB">
        <authorList>
            <consortium name="EnsemblPlants"/>
        </authorList>
    </citation>
    <scope>IDENTIFICATION</scope>
</reference>
<dbReference type="Proteomes" id="UP000032180">
    <property type="component" value="Chromosome 5"/>
</dbReference>
<evidence type="ECO:0000256" key="1">
    <source>
        <dbReference type="SAM" id="MobiDB-lite"/>
    </source>
</evidence>
<dbReference type="AlphaFoldDB" id="A0A0D9WC68"/>
<sequence length="99" mass="9724">MLNSSTAGGGGGGGGVELDPSSAVAVAAPPPPDASALSTDDSDVPESLLAVVSCFSGTPSATFRSSSITKQASNQAINRTPCDRSTQPTKLATNQTKSA</sequence>
<keyword evidence="3" id="KW-1185">Reference proteome</keyword>
<organism evidence="2 3">
    <name type="scientific">Leersia perrieri</name>
    <dbReference type="NCBI Taxonomy" id="77586"/>
    <lineage>
        <taxon>Eukaryota</taxon>
        <taxon>Viridiplantae</taxon>
        <taxon>Streptophyta</taxon>
        <taxon>Embryophyta</taxon>
        <taxon>Tracheophyta</taxon>
        <taxon>Spermatophyta</taxon>
        <taxon>Magnoliopsida</taxon>
        <taxon>Liliopsida</taxon>
        <taxon>Poales</taxon>
        <taxon>Poaceae</taxon>
        <taxon>BOP clade</taxon>
        <taxon>Oryzoideae</taxon>
        <taxon>Oryzeae</taxon>
        <taxon>Oryzinae</taxon>
        <taxon>Leersia</taxon>
    </lineage>
</organism>
<dbReference type="EnsemblPlants" id="LPERR05G01430.1">
    <property type="protein sequence ID" value="LPERR05G01430.1"/>
    <property type="gene ID" value="LPERR05G01430"/>
</dbReference>
<reference evidence="3" key="2">
    <citation type="submission" date="2013-12" db="EMBL/GenBank/DDBJ databases">
        <authorList>
            <person name="Yu Y."/>
            <person name="Lee S."/>
            <person name="de Baynast K."/>
            <person name="Wissotski M."/>
            <person name="Liu L."/>
            <person name="Talag J."/>
            <person name="Goicoechea J."/>
            <person name="Angelova A."/>
            <person name="Jetty R."/>
            <person name="Kudrna D."/>
            <person name="Golser W."/>
            <person name="Rivera L."/>
            <person name="Zhang J."/>
            <person name="Wing R."/>
        </authorList>
    </citation>
    <scope>NUCLEOTIDE SEQUENCE</scope>
</reference>
<dbReference type="HOGENOM" id="CLU_2323821_0_0_1"/>
<proteinExistence type="predicted"/>
<feature type="region of interest" description="Disordered" evidence="1">
    <location>
        <begin position="1"/>
        <end position="42"/>
    </location>
</feature>